<reference evidence="4 5" key="1">
    <citation type="submission" date="2017-06" db="EMBL/GenBank/DDBJ databases">
        <title>Genome sequencing of cyanobaciteial culture collection at National Institute for Environmental Studies (NIES).</title>
        <authorList>
            <person name="Hirose Y."/>
            <person name="Shimura Y."/>
            <person name="Fujisawa T."/>
            <person name="Nakamura Y."/>
            <person name="Kawachi M."/>
        </authorList>
    </citation>
    <scope>NUCLEOTIDE SEQUENCE [LARGE SCALE GENOMIC DNA]</scope>
    <source>
        <strain evidence="4 5">NIES-21</strain>
    </source>
</reference>
<dbReference type="AlphaFoldDB" id="A0A1Z4GCU5"/>
<proteinExistence type="inferred from homology"/>
<dbReference type="GO" id="GO:0031411">
    <property type="term" value="C:gas vesicle"/>
    <property type="evidence" value="ECO:0007669"/>
    <property type="project" value="UniProtKB-SubCell"/>
</dbReference>
<dbReference type="GO" id="GO:0031412">
    <property type="term" value="P:gas vesicle organization"/>
    <property type="evidence" value="ECO:0007669"/>
    <property type="project" value="InterPro"/>
</dbReference>
<keyword evidence="1" id="KW-0304">Gas vesicle</keyword>
<protein>
    <submittedName>
        <fullName evidence="4">Gas vesicle synthesis protein GvpW</fullName>
    </submittedName>
</protein>
<accession>A0A1Z4GCU5</accession>
<keyword evidence="5" id="KW-1185">Reference proteome</keyword>
<dbReference type="InterPro" id="IPR009430">
    <property type="entry name" value="GvpL/GvpF"/>
</dbReference>
<dbReference type="Proteomes" id="UP000218287">
    <property type="component" value="Chromosome"/>
</dbReference>
<comment type="similarity">
    <text evidence="3">Belongs to the gas vesicle GvpF/GvpL family.</text>
</comment>
<dbReference type="Pfam" id="PF06386">
    <property type="entry name" value="GvpL_GvpF"/>
    <property type="match status" value="1"/>
</dbReference>
<dbReference type="PANTHER" id="PTHR36852">
    <property type="entry name" value="PROTEIN GVPL 2"/>
    <property type="match status" value="1"/>
</dbReference>
<dbReference type="OrthoDB" id="561431at2"/>
<sequence length="229" mass="26343">MSIYAYALLVPIASPLVLPLGMERNTELVYSSGLAAIVEPEISLEGIQATDERLLQAVLTHDRVIRELFLQTPLLPLRFGNGFTSQEKLLNHLEKHQQQYLETLTQLRDKVEYTLKATPCNLLDDSDTIDAKGKAYLLAKKQRYQTQQAFQAQQCEQWELLNQLILKTYTNVTCETRQPDVRQIHFLTQRNNSTVSTEQFSLWQVQCSHWQLALSEPLPPYHFLKNTLG</sequence>
<evidence type="ECO:0000313" key="5">
    <source>
        <dbReference type="Proteomes" id="UP000218287"/>
    </source>
</evidence>
<evidence type="ECO:0000313" key="4">
    <source>
        <dbReference type="EMBL" id="BAY15138.1"/>
    </source>
</evidence>
<name>A0A1Z4GCU5_9CYAN</name>
<evidence type="ECO:0000256" key="3">
    <source>
        <dbReference type="ARBA" id="ARBA00035643"/>
    </source>
</evidence>
<gene>
    <name evidence="4" type="ORF">NIES21_09530</name>
</gene>
<dbReference type="PANTHER" id="PTHR36852:SF1">
    <property type="entry name" value="PROTEIN GVPL 2"/>
    <property type="match status" value="1"/>
</dbReference>
<evidence type="ECO:0000256" key="2">
    <source>
        <dbReference type="ARBA" id="ARBA00035108"/>
    </source>
</evidence>
<evidence type="ECO:0000256" key="1">
    <source>
        <dbReference type="ARBA" id="ARBA00022987"/>
    </source>
</evidence>
<organism evidence="4 5">
    <name type="scientific">Anabaenopsis circularis NIES-21</name>
    <dbReference type="NCBI Taxonomy" id="1085406"/>
    <lineage>
        <taxon>Bacteria</taxon>
        <taxon>Bacillati</taxon>
        <taxon>Cyanobacteriota</taxon>
        <taxon>Cyanophyceae</taxon>
        <taxon>Nostocales</taxon>
        <taxon>Nodulariaceae</taxon>
        <taxon>Anabaenopsis</taxon>
    </lineage>
</organism>
<dbReference type="EMBL" id="AP018174">
    <property type="protein sequence ID" value="BAY15138.1"/>
    <property type="molecule type" value="Genomic_DNA"/>
</dbReference>
<comment type="subcellular location">
    <subcellularLocation>
        <location evidence="2">Gas vesicle</location>
    </subcellularLocation>
</comment>